<dbReference type="RefSeq" id="WP_153750327.1">
    <property type="nucleotide sequence ID" value="NZ_WJPM01000001.1"/>
</dbReference>
<dbReference type="AlphaFoldDB" id="A0A6N7Q984"/>
<sequence length="127" mass="14326">MADVEQQRAAFEAAMVAAGYAKPERPWVCSVVTGDYLWQRDQDRFVGFQLAFASQAQVPDEPDQALLISMATCLNHGFGLLPADRQHAMLRDMRKLWDEVMGRGFYSPKCRERYTSMLAAAPAPEVR</sequence>
<name>A0A6N7Q984_9XANT</name>
<organism evidence="1 4">
    <name type="scientific">Xanthomonas sontii</name>
    <dbReference type="NCBI Taxonomy" id="2650745"/>
    <lineage>
        <taxon>Bacteria</taxon>
        <taxon>Pseudomonadati</taxon>
        <taxon>Pseudomonadota</taxon>
        <taxon>Gammaproteobacteria</taxon>
        <taxon>Lysobacterales</taxon>
        <taxon>Lysobacteraceae</taxon>
        <taxon>Xanthomonas</taxon>
    </lineage>
</organism>
<proteinExistence type="predicted"/>
<evidence type="ECO:0000313" key="1">
    <source>
        <dbReference type="EMBL" id="MRG98824.1"/>
    </source>
</evidence>
<protein>
    <submittedName>
        <fullName evidence="1">Uncharacterized protein</fullName>
    </submittedName>
</protein>
<dbReference type="Proteomes" id="UP000437931">
    <property type="component" value="Unassembled WGS sequence"/>
</dbReference>
<gene>
    <name evidence="1" type="ORF">GIY21_00795</name>
    <name evidence="2" type="ORF">GIY22_01975</name>
</gene>
<evidence type="ECO:0000313" key="2">
    <source>
        <dbReference type="EMBL" id="MRH73385.1"/>
    </source>
</evidence>
<accession>A0A6N7Q984</accession>
<evidence type="ECO:0000313" key="3">
    <source>
        <dbReference type="Proteomes" id="UP000437931"/>
    </source>
</evidence>
<dbReference type="EMBL" id="WJPN01000001">
    <property type="protein sequence ID" value="MRG98824.1"/>
    <property type="molecule type" value="Genomic_DNA"/>
</dbReference>
<reference evidence="2" key="2">
    <citation type="journal article" date="2020" name="Plant Dis.">
        <title>A Grain Rot of Rice in Iran Caused by a Xanthomonas Strain Closely Related to X. sacchari.</title>
        <authorList>
            <person name="Mirghasempour S.A."/>
            <person name="Huang S."/>
            <person name="Studholme D.J."/>
            <person name="Brady C.L."/>
        </authorList>
    </citation>
    <scope>NUCLEOTIDE SEQUENCE</scope>
    <source>
        <strain evidence="2">SAM114</strain>
    </source>
</reference>
<dbReference type="Proteomes" id="UP000439314">
    <property type="component" value="Unassembled WGS sequence"/>
</dbReference>
<keyword evidence="3" id="KW-1185">Reference proteome</keyword>
<comment type="caution">
    <text evidence="1">The sequence shown here is derived from an EMBL/GenBank/DDBJ whole genome shotgun (WGS) entry which is preliminary data.</text>
</comment>
<evidence type="ECO:0000313" key="4">
    <source>
        <dbReference type="Proteomes" id="UP000439314"/>
    </source>
</evidence>
<reference evidence="3 4" key="1">
    <citation type="submission" date="2019-11" db="EMBL/GenBank/DDBJ databases">
        <title>First report of rice panicle blight caused by Xanthomonas sp. in Iran.</title>
        <authorList>
            <person name="Mirghasempour S.A."/>
            <person name="Huang S."/>
            <person name="Brady C.L."/>
            <person name="Studholme D.J."/>
        </authorList>
    </citation>
    <scope>NUCLEOTIDE SEQUENCE [LARGE SCALE GENOMIC DNA]</scope>
    <source>
        <strain evidence="1 4">ASD011</strain>
        <strain evidence="3">SAM114</strain>
    </source>
</reference>
<dbReference type="EMBL" id="WJPM01000001">
    <property type="protein sequence ID" value="MRH73385.1"/>
    <property type="molecule type" value="Genomic_DNA"/>
</dbReference>